<reference evidence="6 7" key="1">
    <citation type="submission" date="2019-08" db="EMBL/GenBank/DDBJ databases">
        <title>Highly reduced genomes of protist endosymbionts show evolutionary convergence.</title>
        <authorList>
            <person name="George E."/>
            <person name="Husnik F."/>
            <person name="Tashyreva D."/>
            <person name="Prokopchuk G."/>
            <person name="Horak A."/>
            <person name="Kwong W.K."/>
            <person name="Lukes J."/>
            <person name="Keeling P.J."/>
        </authorList>
    </citation>
    <scope>NUCLEOTIDE SEQUENCE [LARGE SCALE GENOMIC DNA]</scope>
    <source>
        <strain evidence="6">1604HC</strain>
    </source>
</reference>
<gene>
    <name evidence="6" type="ORF">FZC36_02515</name>
</gene>
<organism evidence="6 7">
    <name type="scientific">Candidatus Nesciobacter abundans</name>
    <dbReference type="NCBI Taxonomy" id="2601668"/>
    <lineage>
        <taxon>Bacteria</taxon>
        <taxon>Pseudomonadati</taxon>
        <taxon>Pseudomonadota</taxon>
        <taxon>Alphaproteobacteria</taxon>
        <taxon>Holosporales</taxon>
        <taxon>Holosporaceae</taxon>
        <taxon>Candidatus Nesciobacter</taxon>
    </lineage>
</organism>
<comment type="pathway">
    <text evidence="1">Lipid metabolism.</text>
</comment>
<evidence type="ECO:0000256" key="4">
    <source>
        <dbReference type="SAM" id="Phobius"/>
    </source>
</evidence>
<evidence type="ECO:0000256" key="1">
    <source>
        <dbReference type="ARBA" id="ARBA00005189"/>
    </source>
</evidence>
<dbReference type="EMBL" id="CP043314">
    <property type="protein sequence ID" value="QEK39282.1"/>
    <property type="molecule type" value="Genomic_DNA"/>
</dbReference>
<evidence type="ECO:0000256" key="2">
    <source>
        <dbReference type="ARBA" id="ARBA00022679"/>
    </source>
</evidence>
<evidence type="ECO:0000256" key="3">
    <source>
        <dbReference type="ARBA" id="ARBA00023315"/>
    </source>
</evidence>
<dbReference type="Proteomes" id="UP000324924">
    <property type="component" value="Chromosome"/>
</dbReference>
<keyword evidence="4" id="KW-0812">Transmembrane</keyword>
<dbReference type="SUPFAM" id="SSF69593">
    <property type="entry name" value="Glycerol-3-phosphate (1)-acyltransferase"/>
    <property type="match status" value="1"/>
</dbReference>
<feature type="transmembrane region" description="Helical" evidence="4">
    <location>
        <begin position="12"/>
        <end position="33"/>
    </location>
</feature>
<evidence type="ECO:0000313" key="7">
    <source>
        <dbReference type="Proteomes" id="UP000324924"/>
    </source>
</evidence>
<protein>
    <submittedName>
        <fullName evidence="6">1-acyl-sn-glycerol-3-phosphate acyltransferase</fullName>
    </submittedName>
</protein>
<evidence type="ECO:0000259" key="5">
    <source>
        <dbReference type="SMART" id="SM00563"/>
    </source>
</evidence>
<sequence length="219" mass="25403">MVVKLLRAIKSYFFIFVMYTYAVIFFIISLPFLFSEKMVYKSVKIWAKSFLFIGRVFGISSEIIDLHKLKPGPKIICCNHQSYYEIIMLLSVLERPVFIMKKSIMKVPLFSIYMKKMNMIAIDRATYNFGWMDKAKDAFKEGKTLVIFPEGTRVPIGKEVPYKKGAFKLAKEVGMNIVPAKTNSAECWEGPGFIKKGYVYLRFFDEISPDPELLRKYIG</sequence>
<proteinExistence type="predicted"/>
<dbReference type="PANTHER" id="PTHR10434:SF66">
    <property type="entry name" value="PHOSPHOLIPID_GLYCEROL ACYLTRANSFERASE DOMAIN-CONTAINING PROTEIN"/>
    <property type="match status" value="1"/>
</dbReference>
<dbReference type="KEGG" id="nabu:FZC36_02515"/>
<dbReference type="GO" id="GO:0006654">
    <property type="term" value="P:phosphatidic acid biosynthetic process"/>
    <property type="evidence" value="ECO:0007669"/>
    <property type="project" value="TreeGrafter"/>
</dbReference>
<dbReference type="CDD" id="cd07989">
    <property type="entry name" value="LPLAT_AGPAT-like"/>
    <property type="match status" value="1"/>
</dbReference>
<dbReference type="GO" id="GO:0003841">
    <property type="term" value="F:1-acylglycerol-3-phosphate O-acyltransferase activity"/>
    <property type="evidence" value="ECO:0007669"/>
    <property type="project" value="TreeGrafter"/>
</dbReference>
<dbReference type="OrthoDB" id="5290997at2"/>
<keyword evidence="7" id="KW-1185">Reference proteome</keyword>
<dbReference type="PANTHER" id="PTHR10434">
    <property type="entry name" value="1-ACYL-SN-GLYCEROL-3-PHOSPHATE ACYLTRANSFERASE"/>
    <property type="match status" value="1"/>
</dbReference>
<feature type="domain" description="Phospholipid/glycerol acyltransferase" evidence="5">
    <location>
        <begin position="74"/>
        <end position="185"/>
    </location>
</feature>
<dbReference type="SMART" id="SM00563">
    <property type="entry name" value="PlsC"/>
    <property type="match status" value="1"/>
</dbReference>
<dbReference type="AlphaFoldDB" id="A0A5C0UIM3"/>
<keyword evidence="2 6" id="KW-0808">Transferase</keyword>
<accession>A0A5C0UIM3</accession>
<keyword evidence="4" id="KW-0472">Membrane</keyword>
<dbReference type="Pfam" id="PF01553">
    <property type="entry name" value="Acyltransferase"/>
    <property type="match status" value="1"/>
</dbReference>
<name>A0A5C0UIM3_9PROT</name>
<dbReference type="InterPro" id="IPR002123">
    <property type="entry name" value="Plipid/glycerol_acylTrfase"/>
</dbReference>
<keyword evidence="4" id="KW-1133">Transmembrane helix</keyword>
<keyword evidence="3 6" id="KW-0012">Acyltransferase</keyword>
<evidence type="ECO:0000313" key="6">
    <source>
        <dbReference type="EMBL" id="QEK39282.1"/>
    </source>
</evidence>